<comment type="caution">
    <text evidence="2">The sequence shown here is derived from an EMBL/GenBank/DDBJ whole genome shotgun (WGS) entry which is preliminary data.</text>
</comment>
<organism evidence="2 3">
    <name type="scientific">Actinomadura chibensis</name>
    <dbReference type="NCBI Taxonomy" id="392828"/>
    <lineage>
        <taxon>Bacteria</taxon>
        <taxon>Bacillati</taxon>
        <taxon>Actinomycetota</taxon>
        <taxon>Actinomycetes</taxon>
        <taxon>Streptosporangiales</taxon>
        <taxon>Thermomonosporaceae</taxon>
        <taxon>Actinomadura</taxon>
    </lineage>
</organism>
<name>A0A5D0NMG9_9ACTN</name>
<dbReference type="EMBL" id="VSFG01000003">
    <property type="protein sequence ID" value="TYB45703.1"/>
    <property type="molecule type" value="Genomic_DNA"/>
</dbReference>
<keyword evidence="3" id="KW-1185">Reference proteome</keyword>
<feature type="domain" description="Double-GTPase 2" evidence="1">
    <location>
        <begin position="6"/>
        <end position="179"/>
    </location>
</feature>
<dbReference type="RefSeq" id="WP_067905127.1">
    <property type="nucleotide sequence ID" value="NZ_VSFG01000003.1"/>
</dbReference>
<evidence type="ECO:0000313" key="3">
    <source>
        <dbReference type="Proteomes" id="UP000323380"/>
    </source>
</evidence>
<sequence length="304" mass="33211">MVKIVMLGHTSAGKTTYVSLMYDTMRAGVEGFTLRTADPYHHRALSDAADAIRRGRYPDVSHQRASYDLVLQHKGTDVFPFTWRDYRGGALREKGADSAQARELHADLDDADAIVLFADAQRLATAPVAATEAATLVTHVMRAVARRGDDDGLLPVLVVFTKCDLVALTDETASQLSAPFQQFLEGVNRSPSALGAMVGVSCGPSPVNLELPVLTCLCVGLLSRVHTLDALVRAYSERAENLAARDTIGDRVTSWFKGEPSFAELAQRDFRQAREELARLQPLVEPSERLQAVIERAFDLADDS</sequence>
<proteinExistence type="predicted"/>
<evidence type="ECO:0000259" key="1">
    <source>
        <dbReference type="Pfam" id="PF19993"/>
    </source>
</evidence>
<dbReference type="AlphaFoldDB" id="A0A5D0NMG9"/>
<protein>
    <recommendedName>
        <fullName evidence="1">Double-GTPase 2 domain-containing protein</fullName>
    </recommendedName>
</protein>
<dbReference type="InterPro" id="IPR027417">
    <property type="entry name" value="P-loop_NTPase"/>
</dbReference>
<dbReference type="InterPro" id="IPR045528">
    <property type="entry name" value="DO-GTPase2"/>
</dbReference>
<accession>A0A5D0NMG9</accession>
<dbReference type="SUPFAM" id="SSF52540">
    <property type="entry name" value="P-loop containing nucleoside triphosphate hydrolases"/>
    <property type="match status" value="1"/>
</dbReference>
<dbReference type="STRING" id="1220554.GCA_001552135_08055"/>
<dbReference type="Proteomes" id="UP000323380">
    <property type="component" value="Unassembled WGS sequence"/>
</dbReference>
<gene>
    <name evidence="2" type="ORF">FXF69_20035</name>
</gene>
<evidence type="ECO:0000313" key="2">
    <source>
        <dbReference type="EMBL" id="TYB45703.1"/>
    </source>
</evidence>
<dbReference type="Pfam" id="PF19993">
    <property type="entry name" value="DO-GTPase2"/>
    <property type="match status" value="1"/>
</dbReference>
<reference evidence="2 3" key="1">
    <citation type="submission" date="2019-08" db="EMBL/GenBank/DDBJ databases">
        <title>Actinomadura sp. nov. CYP1-5 isolated from mountain soil.</title>
        <authorList>
            <person name="Songsumanus A."/>
            <person name="Kuncharoen N."/>
            <person name="Kudo T."/>
            <person name="Yuki M."/>
            <person name="Igarashi Y."/>
            <person name="Tanasupawat S."/>
        </authorList>
    </citation>
    <scope>NUCLEOTIDE SEQUENCE [LARGE SCALE GENOMIC DNA]</scope>
    <source>
        <strain evidence="2 3">JCM 14158</strain>
    </source>
</reference>
<dbReference type="Gene3D" id="3.40.50.300">
    <property type="entry name" value="P-loop containing nucleotide triphosphate hydrolases"/>
    <property type="match status" value="1"/>
</dbReference>